<dbReference type="PANTHER" id="PTHR36738:SF1">
    <property type="entry name" value="EXPRESSED PROTEIN"/>
    <property type="match status" value="1"/>
</dbReference>
<keyword evidence="1" id="KW-1133">Transmembrane helix</keyword>
<feature type="transmembrane region" description="Helical" evidence="1">
    <location>
        <begin position="31"/>
        <end position="49"/>
    </location>
</feature>
<feature type="transmembrane region" description="Helical" evidence="1">
    <location>
        <begin position="135"/>
        <end position="157"/>
    </location>
</feature>
<dbReference type="InterPro" id="IPR025067">
    <property type="entry name" value="DUF4079"/>
</dbReference>
<dbReference type="AlphaFoldDB" id="A0A951UD39"/>
<sequence>MANISQLLEPIANQFRSLGIPDPIVHWGHPLMMAIVVFVMGSFIGLAGWRGRVVADSTLAMKSRDDHRKLAPWMFLFVALGYIGGVLSLVMQHEAVLESPHFWTGSIVLILLAANGIISFTGFGGNRALLRTVHAYLGSTALCLLFLHAVLGFKLGLAI</sequence>
<feature type="transmembrane region" description="Helical" evidence="1">
    <location>
        <begin position="70"/>
        <end position="90"/>
    </location>
</feature>
<feature type="transmembrane region" description="Helical" evidence="1">
    <location>
        <begin position="102"/>
        <end position="123"/>
    </location>
</feature>
<proteinExistence type="predicted"/>
<organism evidence="2 3">
    <name type="scientific">Symplocastrum torsivum CPER-KK1</name>
    <dbReference type="NCBI Taxonomy" id="450513"/>
    <lineage>
        <taxon>Bacteria</taxon>
        <taxon>Bacillati</taxon>
        <taxon>Cyanobacteriota</taxon>
        <taxon>Cyanophyceae</taxon>
        <taxon>Oscillatoriophycideae</taxon>
        <taxon>Oscillatoriales</taxon>
        <taxon>Microcoleaceae</taxon>
        <taxon>Symplocastrum</taxon>
    </lineage>
</organism>
<evidence type="ECO:0000256" key="1">
    <source>
        <dbReference type="SAM" id="Phobius"/>
    </source>
</evidence>
<comment type="caution">
    <text evidence="2">The sequence shown here is derived from an EMBL/GenBank/DDBJ whole genome shotgun (WGS) entry which is preliminary data.</text>
</comment>
<dbReference type="Pfam" id="PF13301">
    <property type="entry name" value="DUF4079"/>
    <property type="match status" value="1"/>
</dbReference>
<dbReference type="Proteomes" id="UP000753908">
    <property type="component" value="Unassembled WGS sequence"/>
</dbReference>
<protein>
    <submittedName>
        <fullName evidence="2">DUF4079 domain-containing protein</fullName>
    </submittedName>
</protein>
<reference evidence="2" key="1">
    <citation type="submission" date="2021-05" db="EMBL/GenBank/DDBJ databases">
        <authorList>
            <person name="Pietrasiak N."/>
            <person name="Ward R."/>
            <person name="Stajich J.E."/>
            <person name="Kurbessoian T."/>
        </authorList>
    </citation>
    <scope>NUCLEOTIDE SEQUENCE</scope>
    <source>
        <strain evidence="2">CPER-KK1</strain>
    </source>
</reference>
<evidence type="ECO:0000313" key="3">
    <source>
        <dbReference type="Proteomes" id="UP000753908"/>
    </source>
</evidence>
<keyword evidence="1" id="KW-0472">Membrane</keyword>
<reference evidence="2" key="2">
    <citation type="journal article" date="2022" name="Microbiol. Resour. Announc.">
        <title>Metagenome Sequencing to Explore Phylogenomics of Terrestrial Cyanobacteria.</title>
        <authorList>
            <person name="Ward R.D."/>
            <person name="Stajich J.E."/>
            <person name="Johansen J.R."/>
            <person name="Huntemann M."/>
            <person name="Clum A."/>
            <person name="Foster B."/>
            <person name="Foster B."/>
            <person name="Roux S."/>
            <person name="Palaniappan K."/>
            <person name="Varghese N."/>
            <person name="Mukherjee S."/>
            <person name="Reddy T.B.K."/>
            <person name="Daum C."/>
            <person name="Copeland A."/>
            <person name="Chen I.A."/>
            <person name="Ivanova N.N."/>
            <person name="Kyrpides N.C."/>
            <person name="Shapiro N."/>
            <person name="Eloe-Fadrosh E.A."/>
            <person name="Pietrasiak N."/>
        </authorList>
    </citation>
    <scope>NUCLEOTIDE SEQUENCE</scope>
    <source>
        <strain evidence="2">CPER-KK1</strain>
    </source>
</reference>
<keyword evidence="1" id="KW-0812">Transmembrane</keyword>
<evidence type="ECO:0000313" key="2">
    <source>
        <dbReference type="EMBL" id="MBW4548684.1"/>
    </source>
</evidence>
<name>A0A951UD39_9CYAN</name>
<gene>
    <name evidence="2" type="ORF">KME25_30400</name>
</gene>
<dbReference type="PANTHER" id="PTHR36738">
    <property type="entry name" value="EXPRESSED PROTEIN"/>
    <property type="match status" value="1"/>
</dbReference>
<dbReference type="GO" id="GO:0016020">
    <property type="term" value="C:membrane"/>
    <property type="evidence" value="ECO:0007669"/>
    <property type="project" value="TreeGrafter"/>
</dbReference>
<accession>A0A951UD39</accession>
<dbReference type="EMBL" id="JAHHIF010000068">
    <property type="protein sequence ID" value="MBW4548684.1"/>
    <property type="molecule type" value="Genomic_DNA"/>
</dbReference>
<dbReference type="Gene3D" id="1.20.120.1770">
    <property type="match status" value="1"/>
</dbReference>